<dbReference type="InterPro" id="IPR052738">
    <property type="entry name" value="ABC-Tungstate_binding"/>
</dbReference>
<gene>
    <name evidence="3" type="ORF">DF3PB_2370006</name>
</gene>
<feature type="domain" description="PBP" evidence="2">
    <location>
        <begin position="72"/>
        <end position="301"/>
    </location>
</feature>
<dbReference type="Pfam" id="PF12849">
    <property type="entry name" value="PBP_like_2"/>
    <property type="match status" value="1"/>
</dbReference>
<evidence type="ECO:0000256" key="1">
    <source>
        <dbReference type="SAM" id="Phobius"/>
    </source>
</evidence>
<dbReference type="PANTHER" id="PTHR37945:SF1">
    <property type="entry name" value="EXTRACELLULAR TUNGSTATE BINDING PROTEIN"/>
    <property type="match status" value="1"/>
</dbReference>
<name>A0A380TDF5_9ZZZZ</name>
<reference evidence="3" key="1">
    <citation type="submission" date="2018-07" db="EMBL/GenBank/DDBJ databases">
        <authorList>
            <person name="Quirk P.G."/>
            <person name="Krulwich T.A."/>
        </authorList>
    </citation>
    <scope>NUCLEOTIDE SEQUENCE</scope>
</reference>
<dbReference type="InterPro" id="IPR024370">
    <property type="entry name" value="PBP_domain"/>
</dbReference>
<protein>
    <submittedName>
        <fullName evidence="3">Periplasmic substrate-binding protein, ABC-type sulfate/tungstate transporter</fullName>
    </submittedName>
</protein>
<sequence>MMRWKLVQRPNRAIHARARLSLHYLLNRVHFRHKQDVGSVCASALGKRAACLAATLALAVGMIWILVGISPAWAEERFITVASTTSTQNSGLFDKILPAFTAASGIEVRVVAVGTGQAIRLAERGDADVLLVHHKPSEEKFVADGFGVRRFDVMYNDFVIVGPAADPAGVRGLNDAPAALARIAAAGQPFASRADDSGTHKLELELWKKAGVDVKAASGTWYRETGSGMGATLNTASGLGAYAITDRGTWLSFNNKGTLAIMVEGDKALFNQYGVILVNPARHQHVKAKDGQAFVDWLISAPGQEAINAYTINGEPLFFANAGKLGS</sequence>
<dbReference type="Gene3D" id="3.40.190.10">
    <property type="entry name" value="Periplasmic binding protein-like II"/>
    <property type="match status" value="2"/>
</dbReference>
<proteinExistence type="predicted"/>
<keyword evidence="1" id="KW-1133">Transmembrane helix</keyword>
<feature type="transmembrane region" description="Helical" evidence="1">
    <location>
        <begin position="49"/>
        <end position="74"/>
    </location>
</feature>
<dbReference type="EMBL" id="UIDG01000154">
    <property type="protein sequence ID" value="SUS06067.1"/>
    <property type="molecule type" value="Genomic_DNA"/>
</dbReference>
<dbReference type="SUPFAM" id="SSF53850">
    <property type="entry name" value="Periplasmic binding protein-like II"/>
    <property type="match status" value="1"/>
</dbReference>
<keyword evidence="1" id="KW-0472">Membrane</keyword>
<keyword evidence="1" id="KW-0812">Transmembrane</keyword>
<evidence type="ECO:0000259" key="2">
    <source>
        <dbReference type="Pfam" id="PF12849"/>
    </source>
</evidence>
<evidence type="ECO:0000313" key="3">
    <source>
        <dbReference type="EMBL" id="SUS06067.1"/>
    </source>
</evidence>
<dbReference type="PANTHER" id="PTHR37945">
    <property type="entry name" value="EXTRACELLULAR TUNGSTATE BINDING PROTEIN"/>
    <property type="match status" value="1"/>
</dbReference>
<organism evidence="3">
    <name type="scientific">metagenome</name>
    <dbReference type="NCBI Taxonomy" id="256318"/>
    <lineage>
        <taxon>unclassified sequences</taxon>
        <taxon>metagenomes</taxon>
    </lineage>
</organism>
<dbReference type="AlphaFoldDB" id="A0A380TDF5"/>
<accession>A0A380TDF5</accession>